<dbReference type="RefSeq" id="WP_014456383.1">
    <property type="nucleotide sequence ID" value="NC_017098.1"/>
</dbReference>
<dbReference type="GO" id="GO:0016887">
    <property type="term" value="F:ATP hydrolysis activity"/>
    <property type="evidence" value="ECO:0007669"/>
    <property type="project" value="InterPro"/>
</dbReference>
<feature type="domain" description="ABC transporter" evidence="6">
    <location>
        <begin position="20"/>
        <end position="268"/>
    </location>
</feature>
<reference evidence="8" key="1">
    <citation type="journal article" date="2013" name="Stand. Genomic Sci.">
        <title>Complete genome sequence of the halophilic bacterium Spirochaeta africana type strain (Z-7692(T)) from the alkaline Lake Magadi in the East African Rift.</title>
        <authorList>
            <person name="Liolos K."/>
            <person name="Abt B."/>
            <person name="Scheuner C."/>
            <person name="Teshima H."/>
            <person name="Held B."/>
            <person name="Lapidus A."/>
            <person name="Nolan M."/>
            <person name="Lucas S."/>
            <person name="Deshpande S."/>
            <person name="Cheng J.F."/>
            <person name="Tapia R."/>
            <person name="Goodwin L.A."/>
            <person name="Pitluck S."/>
            <person name="Pagani I."/>
            <person name="Ivanova N."/>
            <person name="Mavromatis K."/>
            <person name="Mikhailova N."/>
            <person name="Huntemann M."/>
            <person name="Pati A."/>
            <person name="Chen A."/>
            <person name="Palaniappan K."/>
            <person name="Land M."/>
            <person name="Rohde M."/>
            <person name="Tindall B.J."/>
            <person name="Detter J.C."/>
            <person name="Goker M."/>
            <person name="Bristow J."/>
            <person name="Eisen J.A."/>
            <person name="Markowitz V."/>
            <person name="Hugenholtz P."/>
            <person name="Woyke T."/>
            <person name="Klenk H.P."/>
            <person name="Kyrpides N.C."/>
        </authorList>
    </citation>
    <scope>NUCLEOTIDE SEQUENCE</scope>
    <source>
        <strain evidence="8">ATCC 700263 / DSM 8902 / Z-7692</strain>
    </source>
</reference>
<dbReference type="CDD" id="cd03235">
    <property type="entry name" value="ABC_Metallic_Cations"/>
    <property type="match status" value="1"/>
</dbReference>
<dbReference type="SMART" id="SM00382">
    <property type="entry name" value="AAA"/>
    <property type="match status" value="1"/>
</dbReference>
<dbReference type="STRING" id="889378.Spiaf_2369"/>
<dbReference type="PROSITE" id="PS00211">
    <property type="entry name" value="ABC_TRANSPORTER_1"/>
    <property type="match status" value="1"/>
</dbReference>
<dbReference type="eggNOG" id="COG1121">
    <property type="taxonomic scope" value="Bacteria"/>
</dbReference>
<gene>
    <name evidence="7" type="ordered locus">Spiaf_2369</name>
</gene>
<evidence type="ECO:0000256" key="2">
    <source>
        <dbReference type="ARBA" id="ARBA00022448"/>
    </source>
</evidence>
<dbReference type="SUPFAM" id="SSF52540">
    <property type="entry name" value="P-loop containing nucleoside triphosphate hydrolases"/>
    <property type="match status" value="1"/>
</dbReference>
<evidence type="ECO:0000313" key="8">
    <source>
        <dbReference type="Proteomes" id="UP000007383"/>
    </source>
</evidence>
<evidence type="ECO:0000256" key="4">
    <source>
        <dbReference type="ARBA" id="ARBA00022840"/>
    </source>
</evidence>
<proteinExistence type="inferred from homology"/>
<evidence type="ECO:0000313" key="7">
    <source>
        <dbReference type="EMBL" id="AFG38401.1"/>
    </source>
</evidence>
<name>H9ULK8_SPIAZ</name>
<feature type="region of interest" description="Disordered" evidence="5">
    <location>
        <begin position="264"/>
        <end position="289"/>
    </location>
</feature>
<feature type="compositionally biased region" description="Low complexity" evidence="5">
    <location>
        <begin position="264"/>
        <end position="282"/>
    </location>
</feature>
<dbReference type="InterPro" id="IPR017871">
    <property type="entry name" value="ABC_transporter-like_CS"/>
</dbReference>
<dbReference type="HOGENOM" id="CLU_000604_1_11_12"/>
<protein>
    <submittedName>
        <fullName evidence="7">ATPase component of Mn/Zn ABC-type transporter</fullName>
    </submittedName>
</protein>
<dbReference type="PATRIC" id="fig|889378.3.peg.2344"/>
<evidence type="ECO:0000259" key="6">
    <source>
        <dbReference type="PROSITE" id="PS50893"/>
    </source>
</evidence>
<dbReference type="GO" id="GO:0005524">
    <property type="term" value="F:ATP binding"/>
    <property type="evidence" value="ECO:0007669"/>
    <property type="project" value="UniProtKB-KW"/>
</dbReference>
<evidence type="ECO:0000256" key="1">
    <source>
        <dbReference type="ARBA" id="ARBA00005417"/>
    </source>
</evidence>
<dbReference type="Gene3D" id="3.40.50.300">
    <property type="entry name" value="P-loop containing nucleotide triphosphate hydrolases"/>
    <property type="match status" value="1"/>
</dbReference>
<keyword evidence="4" id="KW-0067">ATP-binding</keyword>
<dbReference type="Pfam" id="PF00005">
    <property type="entry name" value="ABC_tran"/>
    <property type="match status" value="1"/>
</dbReference>
<accession>H9ULK8</accession>
<dbReference type="PANTHER" id="PTHR42734:SF5">
    <property type="entry name" value="IRON TRANSPORT SYSTEM ATP-BINDING PROTEIN HI_0361-RELATED"/>
    <property type="match status" value="1"/>
</dbReference>
<dbReference type="PROSITE" id="PS50893">
    <property type="entry name" value="ABC_TRANSPORTER_2"/>
    <property type="match status" value="1"/>
</dbReference>
<keyword evidence="8" id="KW-1185">Reference proteome</keyword>
<dbReference type="InterPro" id="IPR003593">
    <property type="entry name" value="AAA+_ATPase"/>
</dbReference>
<dbReference type="InterPro" id="IPR050153">
    <property type="entry name" value="Metal_Ion_Import_ABC"/>
</dbReference>
<comment type="similarity">
    <text evidence="1">Belongs to the ABC transporter superfamily.</text>
</comment>
<dbReference type="Proteomes" id="UP000007383">
    <property type="component" value="Chromosome"/>
</dbReference>
<evidence type="ECO:0000256" key="5">
    <source>
        <dbReference type="SAM" id="MobiDB-lite"/>
    </source>
</evidence>
<evidence type="ECO:0000256" key="3">
    <source>
        <dbReference type="ARBA" id="ARBA00022741"/>
    </source>
</evidence>
<keyword evidence="3" id="KW-0547">Nucleotide-binding</keyword>
<dbReference type="InterPro" id="IPR027417">
    <property type="entry name" value="P-loop_NTPase"/>
</dbReference>
<dbReference type="KEGG" id="sfc:Spiaf_2369"/>
<organism evidence="7 8">
    <name type="scientific">Spirochaeta africana (strain ATCC 700263 / DSM 8902 / Z-7692)</name>
    <dbReference type="NCBI Taxonomy" id="889378"/>
    <lineage>
        <taxon>Bacteria</taxon>
        <taxon>Pseudomonadati</taxon>
        <taxon>Spirochaetota</taxon>
        <taxon>Spirochaetia</taxon>
        <taxon>Spirochaetales</taxon>
        <taxon>Spirochaetaceae</taxon>
        <taxon>Spirochaeta</taxon>
    </lineage>
</organism>
<dbReference type="PANTHER" id="PTHR42734">
    <property type="entry name" value="METAL TRANSPORT SYSTEM ATP-BINDING PROTEIN TM_0124-RELATED"/>
    <property type="match status" value="1"/>
</dbReference>
<dbReference type="EMBL" id="CP003282">
    <property type="protein sequence ID" value="AFG38401.1"/>
    <property type="molecule type" value="Genomic_DNA"/>
</dbReference>
<keyword evidence="2" id="KW-0813">Transport</keyword>
<dbReference type="InterPro" id="IPR003439">
    <property type="entry name" value="ABC_transporter-like_ATP-bd"/>
</dbReference>
<dbReference type="AlphaFoldDB" id="H9ULK8"/>
<sequence>MIFAYSHRRECQAAPGSSALLLHDLRVRYPRTQRDAVDGVSFEIRRGTRTALMGHNGSGKSSLMKAVCGILPLRSGSVQVYGLPIGGCHHRVAFLPQRGEINWRFPVTVERLVLAGRYVHLGWLRRPGRADYAAARAAMERMGIADLADRQIGMLSGGQQQRALLARALAQDAELLLLDEPLTGVDQQSRRIFSRVLEDLVAEGRTVIMATHDTSEGHCHDGDPHGHHAGHLSEWDMVVELAEGRVVEITGAADTAPVAAAAPSDAAASDAVAAPDAADSGGAARGGVS</sequence>